<dbReference type="AlphaFoldDB" id="A0A0L0HCU4"/>
<keyword evidence="1 2" id="KW-0103">Bromodomain</keyword>
<dbReference type="CDD" id="cd05499">
    <property type="entry name" value="Bromo_BDF1_2_II"/>
    <property type="match status" value="1"/>
</dbReference>
<feature type="region of interest" description="Disordered" evidence="3">
    <location>
        <begin position="1"/>
        <end position="159"/>
    </location>
</feature>
<feature type="compositionally biased region" description="Basic residues" evidence="3">
    <location>
        <begin position="509"/>
        <end position="518"/>
    </location>
</feature>
<feature type="compositionally biased region" description="Low complexity" evidence="3">
    <location>
        <begin position="663"/>
        <end position="694"/>
    </location>
</feature>
<feature type="compositionally biased region" description="Basic and acidic residues" evidence="3">
    <location>
        <begin position="555"/>
        <end position="568"/>
    </location>
</feature>
<evidence type="ECO:0000313" key="6">
    <source>
        <dbReference type="EMBL" id="KNC98982.1"/>
    </source>
</evidence>
<name>A0A0L0HCU4_SPIPD</name>
<dbReference type="VEuPathDB" id="FungiDB:SPPG_05937"/>
<dbReference type="SMART" id="SM00297">
    <property type="entry name" value="BROMO"/>
    <property type="match status" value="2"/>
</dbReference>
<evidence type="ECO:0000256" key="3">
    <source>
        <dbReference type="SAM" id="MobiDB-lite"/>
    </source>
</evidence>
<feature type="compositionally biased region" description="Polar residues" evidence="3">
    <location>
        <begin position="540"/>
        <end position="550"/>
    </location>
</feature>
<dbReference type="InterPro" id="IPR018359">
    <property type="entry name" value="Bromodomain_CS"/>
</dbReference>
<evidence type="ECO:0008006" key="8">
    <source>
        <dbReference type="Google" id="ProtNLM"/>
    </source>
</evidence>
<dbReference type="Pfam" id="PF00439">
    <property type="entry name" value="Bromodomain"/>
    <property type="match status" value="2"/>
</dbReference>
<dbReference type="PRINTS" id="PR00503">
    <property type="entry name" value="BROMODOMAIN"/>
</dbReference>
<feature type="domain" description="Bromo" evidence="4">
    <location>
        <begin position="181"/>
        <end position="253"/>
    </location>
</feature>
<dbReference type="PROSITE" id="PS51525">
    <property type="entry name" value="NET"/>
    <property type="match status" value="1"/>
</dbReference>
<keyword evidence="7" id="KW-1185">Reference proteome</keyword>
<dbReference type="Gene3D" id="1.20.1270.220">
    <property type="match status" value="1"/>
</dbReference>
<dbReference type="InParanoid" id="A0A0L0HCU4"/>
<organism evidence="6 7">
    <name type="scientific">Spizellomyces punctatus (strain DAOM BR117)</name>
    <dbReference type="NCBI Taxonomy" id="645134"/>
    <lineage>
        <taxon>Eukaryota</taxon>
        <taxon>Fungi</taxon>
        <taxon>Fungi incertae sedis</taxon>
        <taxon>Chytridiomycota</taxon>
        <taxon>Chytridiomycota incertae sedis</taxon>
        <taxon>Chytridiomycetes</taxon>
        <taxon>Spizellomycetales</taxon>
        <taxon>Spizellomycetaceae</taxon>
        <taxon>Spizellomyces</taxon>
    </lineage>
</organism>
<dbReference type="InterPro" id="IPR038336">
    <property type="entry name" value="NET_sf"/>
</dbReference>
<feature type="region of interest" description="Disordered" evidence="3">
    <location>
        <begin position="443"/>
        <end position="481"/>
    </location>
</feature>
<dbReference type="PROSITE" id="PS00633">
    <property type="entry name" value="BROMODOMAIN_1"/>
    <property type="match status" value="1"/>
</dbReference>
<gene>
    <name evidence="6" type="ORF">SPPG_05937</name>
</gene>
<dbReference type="Pfam" id="PF17035">
    <property type="entry name" value="BET"/>
    <property type="match status" value="1"/>
</dbReference>
<dbReference type="InterPro" id="IPR036427">
    <property type="entry name" value="Bromodomain-like_sf"/>
</dbReference>
<feature type="compositionally biased region" description="Polar residues" evidence="3">
    <location>
        <begin position="123"/>
        <end position="140"/>
    </location>
</feature>
<feature type="region of interest" description="Disordered" evidence="3">
    <location>
        <begin position="507"/>
        <end position="585"/>
    </location>
</feature>
<dbReference type="InterPro" id="IPR027353">
    <property type="entry name" value="NET_dom"/>
</dbReference>
<dbReference type="FunCoup" id="A0A0L0HCU4">
    <property type="interactions" value="630"/>
</dbReference>
<reference evidence="6 7" key="1">
    <citation type="submission" date="2009-08" db="EMBL/GenBank/DDBJ databases">
        <title>The Genome Sequence of Spizellomyces punctatus strain DAOM BR117.</title>
        <authorList>
            <consortium name="The Broad Institute Genome Sequencing Platform"/>
            <person name="Russ C."/>
            <person name="Cuomo C."/>
            <person name="Shea T."/>
            <person name="Young S.K."/>
            <person name="Zeng Q."/>
            <person name="Koehrsen M."/>
            <person name="Haas B."/>
            <person name="Borodovsky M."/>
            <person name="Guigo R."/>
            <person name="Alvarado L."/>
            <person name="Berlin A."/>
            <person name="Bochicchio J."/>
            <person name="Borenstein D."/>
            <person name="Chapman S."/>
            <person name="Chen Z."/>
            <person name="Engels R."/>
            <person name="Freedman E."/>
            <person name="Gellesch M."/>
            <person name="Goldberg J."/>
            <person name="Griggs A."/>
            <person name="Gujja S."/>
            <person name="Heiman D."/>
            <person name="Hepburn T."/>
            <person name="Howarth C."/>
            <person name="Jen D."/>
            <person name="Larson L."/>
            <person name="Lewis B."/>
            <person name="Mehta T."/>
            <person name="Park D."/>
            <person name="Pearson M."/>
            <person name="Roberts A."/>
            <person name="Saif S."/>
            <person name="Shenoy N."/>
            <person name="Sisk P."/>
            <person name="Stolte C."/>
            <person name="Sykes S."/>
            <person name="Thomson T."/>
            <person name="Walk T."/>
            <person name="White J."/>
            <person name="Yandava C."/>
            <person name="Burger G."/>
            <person name="Gray M.W."/>
            <person name="Holland P.W.H."/>
            <person name="King N."/>
            <person name="Lang F.B.F."/>
            <person name="Roger A.J."/>
            <person name="Ruiz-Trillo I."/>
            <person name="Lander E."/>
            <person name="Nusbaum C."/>
        </authorList>
    </citation>
    <scope>NUCLEOTIDE SEQUENCE [LARGE SCALE GENOMIC DNA]</scope>
    <source>
        <strain evidence="6 7">DAOM BR117</strain>
    </source>
</reference>
<dbReference type="OMA" id="KMNIPHY"/>
<dbReference type="GO" id="GO:0000785">
    <property type="term" value="C:chromatin"/>
    <property type="evidence" value="ECO:0007669"/>
    <property type="project" value="TreeGrafter"/>
</dbReference>
<dbReference type="PANTHER" id="PTHR22880">
    <property type="entry name" value="FALZ-RELATED BROMODOMAIN-CONTAINING PROTEINS"/>
    <property type="match status" value="1"/>
</dbReference>
<proteinExistence type="predicted"/>
<dbReference type="PANTHER" id="PTHR22880:SF225">
    <property type="entry name" value="BROMODOMAIN-CONTAINING PROTEIN BET-1-RELATED"/>
    <property type="match status" value="1"/>
</dbReference>
<dbReference type="GO" id="GO:0005634">
    <property type="term" value="C:nucleus"/>
    <property type="evidence" value="ECO:0007669"/>
    <property type="project" value="TreeGrafter"/>
</dbReference>
<dbReference type="Proteomes" id="UP000053201">
    <property type="component" value="Unassembled WGS sequence"/>
</dbReference>
<sequence>MEMATGVDSRKRAADQVLETDEGSADIHDETSDFKAKRHRSADSDEIEMNDARNGYESSAPLVTETEEHLHQGKHNNVHSSELHPCTTPTASSNRELHGNGDEDEMKLEGGKISDPLPFRPSDTPSSGGPVQSTNSSSLPSPAAISRQGSRQGEDAFNPTVGDALTREQLKFCGNVLRSLKRLKDARPFLVPVDPIALNIPTYFDIVKTPMDLSTVENKLRTNQYSSAQEFVDDVQLMIDNCYAFNGREAPVGQNGVNLERSFHKYMEKLPTEVKPEKNKKRLSTADSMVGIHVEGGGAATPSEAGRPKREIHAPLKDIPIVTSTPSTKHPLSKTKLADRDMKFCSEVLRELHKKQHAAYNFPFLQPVDPLALGIPHYTDIIKNPMDLSTIRRKLDAGDYHTAEEFEADARLMFNNCYTFNPPGTDVYNFGKKLEEVFERKWKERPHGGSPAPPRSQRASKAKIKAQPVADEYSSSDDDDEDTDALQLKLLQQQLQAITTQMAWLQEKRAKKKQKRKSMATITQTPSSATKVKAPKSKTKSANPGATSRRPSSKKSGEKAKPRRRVEYSSDDGENGEKLPELTYEQKTELSELVAELPPERIDKVMEIIRSGSALPDTMDQGEIELDIEVLSKSTLWRLYNYVKGHSGRGVASHRAHKPPKSGKPNSKSKGPVGLSRATDSSSNESDSGSGSVDSGDDSN</sequence>
<feature type="compositionally biased region" description="Basic and acidic residues" evidence="3">
    <location>
        <begin position="25"/>
        <end position="35"/>
    </location>
</feature>
<dbReference type="CDD" id="cd05500">
    <property type="entry name" value="Bromo_BDF1_2_I"/>
    <property type="match status" value="1"/>
</dbReference>
<dbReference type="EMBL" id="KQ257459">
    <property type="protein sequence ID" value="KNC98982.1"/>
    <property type="molecule type" value="Genomic_DNA"/>
</dbReference>
<evidence type="ECO:0000256" key="2">
    <source>
        <dbReference type="PROSITE-ProRule" id="PRU00035"/>
    </source>
</evidence>
<dbReference type="GeneID" id="27689279"/>
<dbReference type="InterPro" id="IPR001487">
    <property type="entry name" value="Bromodomain"/>
</dbReference>
<dbReference type="RefSeq" id="XP_016607022.1">
    <property type="nucleotide sequence ID" value="XM_016754146.1"/>
</dbReference>
<evidence type="ECO:0000259" key="4">
    <source>
        <dbReference type="PROSITE" id="PS50014"/>
    </source>
</evidence>
<dbReference type="SUPFAM" id="SSF47370">
    <property type="entry name" value="Bromodomain"/>
    <property type="match status" value="2"/>
</dbReference>
<feature type="compositionally biased region" description="Polar residues" evidence="3">
    <location>
        <begin position="520"/>
        <end position="530"/>
    </location>
</feature>
<evidence type="ECO:0000256" key="1">
    <source>
        <dbReference type="ARBA" id="ARBA00023117"/>
    </source>
</evidence>
<feature type="compositionally biased region" description="Basic residues" evidence="3">
    <location>
        <begin position="652"/>
        <end position="661"/>
    </location>
</feature>
<feature type="region of interest" description="Disordered" evidence="3">
    <location>
        <begin position="647"/>
        <end position="700"/>
    </location>
</feature>
<protein>
    <recommendedName>
        <fullName evidence="8">Bromodomain-containing protein</fullName>
    </recommendedName>
</protein>
<dbReference type="PROSITE" id="PS50014">
    <property type="entry name" value="BROMODOMAIN_2"/>
    <property type="match status" value="2"/>
</dbReference>
<feature type="compositionally biased region" description="Basic and acidic residues" evidence="3">
    <location>
        <begin position="95"/>
        <end position="112"/>
    </location>
</feature>
<dbReference type="GO" id="GO:0006338">
    <property type="term" value="P:chromatin remodeling"/>
    <property type="evidence" value="ECO:0007669"/>
    <property type="project" value="TreeGrafter"/>
</dbReference>
<evidence type="ECO:0000259" key="5">
    <source>
        <dbReference type="PROSITE" id="PS51525"/>
    </source>
</evidence>
<accession>A0A0L0HCU4</accession>
<feature type="compositionally biased region" description="Basic and acidic residues" evidence="3">
    <location>
        <begin position="575"/>
        <end position="585"/>
    </location>
</feature>
<dbReference type="STRING" id="645134.A0A0L0HCU4"/>
<dbReference type="OrthoDB" id="784962at2759"/>
<feature type="domain" description="NET" evidence="5">
    <location>
        <begin position="572"/>
        <end position="654"/>
    </location>
</feature>
<dbReference type="GO" id="GO:0006355">
    <property type="term" value="P:regulation of DNA-templated transcription"/>
    <property type="evidence" value="ECO:0007669"/>
    <property type="project" value="TreeGrafter"/>
</dbReference>
<dbReference type="eggNOG" id="KOG1474">
    <property type="taxonomic scope" value="Eukaryota"/>
</dbReference>
<evidence type="ECO:0000313" key="7">
    <source>
        <dbReference type="Proteomes" id="UP000053201"/>
    </source>
</evidence>
<feature type="domain" description="Bromo" evidence="4">
    <location>
        <begin position="356"/>
        <end position="428"/>
    </location>
</feature>
<dbReference type="Gene3D" id="1.20.920.10">
    <property type="entry name" value="Bromodomain-like"/>
    <property type="match status" value="2"/>
</dbReference>
<dbReference type="InterPro" id="IPR050935">
    <property type="entry name" value="Bromo_chromatin_reader"/>
</dbReference>